<protein>
    <submittedName>
        <fullName evidence="2">Uncharacterized protein</fullName>
    </submittedName>
</protein>
<feature type="compositionally biased region" description="Basic and acidic residues" evidence="1">
    <location>
        <begin position="327"/>
        <end position="341"/>
    </location>
</feature>
<dbReference type="AlphaFoldDB" id="A0AAN8X050"/>
<reference evidence="2 3" key="1">
    <citation type="submission" date="2023-11" db="EMBL/GenBank/DDBJ databases">
        <title>Halocaridina rubra genome assembly.</title>
        <authorList>
            <person name="Smith C."/>
        </authorList>
    </citation>
    <scope>NUCLEOTIDE SEQUENCE [LARGE SCALE GENOMIC DNA]</scope>
    <source>
        <strain evidence="2">EP-1</strain>
        <tissue evidence="2">Whole</tissue>
    </source>
</reference>
<organism evidence="2 3">
    <name type="scientific">Halocaridina rubra</name>
    <name type="common">Hawaiian red shrimp</name>
    <dbReference type="NCBI Taxonomy" id="373956"/>
    <lineage>
        <taxon>Eukaryota</taxon>
        <taxon>Metazoa</taxon>
        <taxon>Ecdysozoa</taxon>
        <taxon>Arthropoda</taxon>
        <taxon>Crustacea</taxon>
        <taxon>Multicrustacea</taxon>
        <taxon>Malacostraca</taxon>
        <taxon>Eumalacostraca</taxon>
        <taxon>Eucarida</taxon>
        <taxon>Decapoda</taxon>
        <taxon>Pleocyemata</taxon>
        <taxon>Caridea</taxon>
        <taxon>Atyoidea</taxon>
        <taxon>Atyidae</taxon>
        <taxon>Halocaridina</taxon>
    </lineage>
</organism>
<feature type="region of interest" description="Disordered" evidence="1">
    <location>
        <begin position="423"/>
        <end position="471"/>
    </location>
</feature>
<gene>
    <name evidence="2" type="ORF">SK128_015390</name>
</gene>
<keyword evidence="3" id="KW-1185">Reference proteome</keyword>
<dbReference type="Proteomes" id="UP001381693">
    <property type="component" value="Unassembled WGS sequence"/>
</dbReference>
<evidence type="ECO:0000313" key="3">
    <source>
        <dbReference type="Proteomes" id="UP001381693"/>
    </source>
</evidence>
<dbReference type="EMBL" id="JAXCGZ010013850">
    <property type="protein sequence ID" value="KAK7071878.1"/>
    <property type="molecule type" value="Genomic_DNA"/>
</dbReference>
<feature type="region of interest" description="Disordered" evidence="1">
    <location>
        <begin position="327"/>
        <end position="355"/>
    </location>
</feature>
<name>A0AAN8X050_HALRR</name>
<proteinExistence type="predicted"/>
<evidence type="ECO:0000313" key="2">
    <source>
        <dbReference type="EMBL" id="KAK7071878.1"/>
    </source>
</evidence>
<feature type="non-terminal residue" evidence="2">
    <location>
        <position position="471"/>
    </location>
</feature>
<accession>A0AAN8X050</accession>
<sequence>MTSRDRNIFSRHFSFADMTDGNSESNAPLDSILSKRNHEQSLPKAAPRQKMTGLANGLQSSENISLSHGNFVKELTTEEAELASVIARVTGRVKPFERESSKGEGKFTILCGEADFQNGSQQDKKTESLCSGSIDNENNIVSLHGIEFTKASVDSLLDLPVSISDLNENVIFKPDSASSDQDLVKSKETVECMKDITVYDTQPEGYPYLCNHVNDMDHPFMGKELQFTKSSIIVGNVFHRQEGHISKQAVLHDEENKINAFNGKAPEITATECEDQESTLPIKLQNLDSPSVHTNTSGLKSSLIIPSNALLPNELISRDETEAHKLETEEPKQVETKIPKEEEPEVPNETVTSLPKEEKVHTIKAYFPSVIPKVPAKTFVMDSPEIQQNILNRRAAARNATSIAEFEPLVNVSPEAEKLAMWKRSDVSEKNPLSSPELKDSTWSPSALSDYPSDGIKGSPGSKDTASCIPK</sequence>
<comment type="caution">
    <text evidence="2">The sequence shown here is derived from an EMBL/GenBank/DDBJ whole genome shotgun (WGS) entry which is preliminary data.</text>
</comment>
<evidence type="ECO:0000256" key="1">
    <source>
        <dbReference type="SAM" id="MobiDB-lite"/>
    </source>
</evidence>